<evidence type="ECO:0000256" key="4">
    <source>
        <dbReference type="SAM" id="Coils"/>
    </source>
</evidence>
<dbReference type="Pfam" id="PF07583">
    <property type="entry name" value="PSCyt2"/>
    <property type="match status" value="1"/>
</dbReference>
<dbReference type="GO" id="GO:0046872">
    <property type="term" value="F:metal ion binding"/>
    <property type="evidence" value="ECO:0007669"/>
    <property type="project" value="UniProtKB-KW"/>
</dbReference>
<reference evidence="7 8" key="1">
    <citation type="submission" date="2019-02" db="EMBL/GenBank/DDBJ databases">
        <title>Deep-cultivation of Planctomycetes and their phenomic and genomic characterization uncovers novel biology.</title>
        <authorList>
            <person name="Wiegand S."/>
            <person name="Jogler M."/>
            <person name="Boedeker C."/>
            <person name="Pinto D."/>
            <person name="Vollmers J."/>
            <person name="Rivas-Marin E."/>
            <person name="Kohn T."/>
            <person name="Peeters S.H."/>
            <person name="Heuer A."/>
            <person name="Rast P."/>
            <person name="Oberbeckmann S."/>
            <person name="Bunk B."/>
            <person name="Jeske O."/>
            <person name="Meyerdierks A."/>
            <person name="Storesund J.E."/>
            <person name="Kallscheuer N."/>
            <person name="Luecker S."/>
            <person name="Lage O.M."/>
            <person name="Pohl T."/>
            <person name="Merkel B.J."/>
            <person name="Hornburger P."/>
            <person name="Mueller R.-W."/>
            <person name="Bruemmer F."/>
            <person name="Labrenz M."/>
            <person name="Spormann A.M."/>
            <person name="Op den Camp H."/>
            <person name="Overmann J."/>
            <person name="Amann R."/>
            <person name="Jetten M.S.M."/>
            <person name="Mascher T."/>
            <person name="Medema M.H."/>
            <person name="Devos D.P."/>
            <person name="Kaster A.-K."/>
            <person name="Ovreas L."/>
            <person name="Rohde M."/>
            <person name="Galperin M.Y."/>
            <person name="Jogler C."/>
        </authorList>
    </citation>
    <scope>NUCLEOTIDE SEQUENCE [LARGE SCALE GENOMIC DNA]</scope>
    <source>
        <strain evidence="7 8">Mal4</strain>
    </source>
</reference>
<evidence type="ECO:0000256" key="3">
    <source>
        <dbReference type="PROSITE-ProRule" id="PRU00433"/>
    </source>
</evidence>
<keyword evidence="2 3" id="KW-0408">Iron</keyword>
<dbReference type="InterPro" id="IPR011444">
    <property type="entry name" value="DUF1549"/>
</dbReference>
<feature type="coiled-coil region" evidence="4">
    <location>
        <begin position="577"/>
        <end position="604"/>
    </location>
</feature>
<dbReference type="InterPro" id="IPR009056">
    <property type="entry name" value="Cyt_c-like_dom"/>
</dbReference>
<dbReference type="PANTHER" id="PTHR35889:SF3">
    <property type="entry name" value="F-BOX DOMAIN-CONTAINING PROTEIN"/>
    <property type="match status" value="1"/>
</dbReference>
<evidence type="ECO:0000259" key="6">
    <source>
        <dbReference type="PROSITE" id="PS51007"/>
    </source>
</evidence>
<dbReference type="EMBL" id="CP036275">
    <property type="protein sequence ID" value="QDU38910.1"/>
    <property type="molecule type" value="Genomic_DNA"/>
</dbReference>
<dbReference type="KEGG" id="mri:Mal4_32420"/>
<dbReference type="GO" id="GO:0009055">
    <property type="term" value="F:electron transfer activity"/>
    <property type="evidence" value="ECO:0007669"/>
    <property type="project" value="InterPro"/>
</dbReference>
<dbReference type="Pfam" id="PF25275">
    <property type="entry name" value="Golvesin_C"/>
    <property type="match status" value="1"/>
</dbReference>
<organism evidence="7 8">
    <name type="scientific">Maioricimonas rarisocia</name>
    <dbReference type="NCBI Taxonomy" id="2528026"/>
    <lineage>
        <taxon>Bacteria</taxon>
        <taxon>Pseudomonadati</taxon>
        <taxon>Planctomycetota</taxon>
        <taxon>Planctomycetia</taxon>
        <taxon>Planctomycetales</taxon>
        <taxon>Planctomycetaceae</taxon>
        <taxon>Maioricimonas</taxon>
    </lineage>
</organism>
<proteinExistence type="predicted"/>
<feature type="chain" id="PRO_5021731322" evidence="5">
    <location>
        <begin position="27"/>
        <end position="933"/>
    </location>
</feature>
<dbReference type="GO" id="GO:0020037">
    <property type="term" value="F:heme binding"/>
    <property type="evidence" value="ECO:0007669"/>
    <property type="project" value="InterPro"/>
</dbReference>
<keyword evidence="3" id="KW-0349">Heme</keyword>
<dbReference type="AlphaFoldDB" id="A0A517Z8U0"/>
<dbReference type="InterPro" id="IPR022655">
    <property type="entry name" value="DUF1553"/>
</dbReference>
<gene>
    <name evidence="7" type="ORF">Mal4_32420</name>
</gene>
<evidence type="ECO:0000313" key="7">
    <source>
        <dbReference type="EMBL" id="QDU38910.1"/>
    </source>
</evidence>
<dbReference type="PROSITE" id="PS51007">
    <property type="entry name" value="CYTC"/>
    <property type="match status" value="1"/>
</dbReference>
<evidence type="ECO:0000313" key="8">
    <source>
        <dbReference type="Proteomes" id="UP000320496"/>
    </source>
</evidence>
<accession>A0A517Z8U0</accession>
<protein>
    <submittedName>
        <fullName evidence="7">Planctomycete cytochrome C</fullName>
    </submittedName>
</protein>
<dbReference type="Proteomes" id="UP000320496">
    <property type="component" value="Chromosome"/>
</dbReference>
<dbReference type="InterPro" id="IPR033803">
    <property type="entry name" value="CBD-like_Golvesin-Xly"/>
</dbReference>
<sequence precursor="true">MLSFGRSNLAAAVLAASILWTGHVVAADGEVDDAGLAFFEKRIRPVLVEQCYSCHAVDAKSVRGGLVVDSRDGLLVGGDSGAAIVPGKPDESLLIEALRYESYEMPPKGKLPQPVIDDFVKWVEMGAPDPRDGQAKVAEGGIDLEQGRQHWSFQPVKRHPVPAPQSADWAAGPIDRFILDRLEQEGLQPAADADRRTLLRRVTFDLTGLPPTPAEIDAFLADDSPDAFEKVVDRLLDSPHFGERWGRHWLDVARFAESTGGGRSLLYQVSWQYRDYVVRAFNEDKPFDRFIIEQIAGDLLPYDDAVQGRDQLVATAFLALGPHNYENQDKEQLRMDVIDEQIDVTGRAFLALTIGCARCHDHKFDPVPTADYYALAGIFRSTNSLVDGNVSRWVSRPLPLPAEQQRQLDEHNRAVARVTKELKARSSELEQLQSQLPAVTVDDDKATLTGEWTPSTSIGPFVARGYRHAKNSNATATFRLTLPRAGRYAVRIAYTASANRSPNARVRVHYAGGVDELQVNQQKKPTLDGLYFPLGEYVFDGEAVVEFPVENTTGHVIIDAVQAVCLEPADGEVAKELAERAEQARALEETITQLQQSLQELEENKPPKAVEVMAVEEADEIGDYAICIRGNVHKLGDRVPRGFLSVIPIEQPAISDDSSGRLELARWIAHPDNPLTPRVAVNRIWHHLFGQGIVRTVDNFGVPGELPSHPELLDYLASQLIDSGWSNKQMVREIVLSRTYRLSSDRGERAIAADAENRWLAGQNRRRLEAEAIYDSVLSLSGQLDRQTGGDTVRPGTRSEYGYRFDTGRRAIYLPVFRNRLHDLLTVFDFPNPNLSNGRRKVTTLATQALFLMNSPFIWEQSRLTAERLLADESLTDSERLAQLYQWALGREPSSAERELALKYLAADSADPVEMWGTLCQAVIASVDFRYVY</sequence>
<evidence type="ECO:0000256" key="2">
    <source>
        <dbReference type="ARBA" id="ARBA00023004"/>
    </source>
</evidence>
<feature type="domain" description="Cytochrome c" evidence="6">
    <location>
        <begin position="30"/>
        <end position="239"/>
    </location>
</feature>
<evidence type="ECO:0000256" key="1">
    <source>
        <dbReference type="ARBA" id="ARBA00022723"/>
    </source>
</evidence>
<keyword evidence="8" id="KW-1185">Reference proteome</keyword>
<dbReference type="Pfam" id="PF07635">
    <property type="entry name" value="PSCyt1"/>
    <property type="match status" value="1"/>
</dbReference>
<dbReference type="InterPro" id="IPR011429">
    <property type="entry name" value="Cyt_c_Planctomycete-type"/>
</dbReference>
<keyword evidence="5" id="KW-0732">Signal</keyword>
<keyword evidence="1 3" id="KW-0479">Metal-binding</keyword>
<dbReference type="PANTHER" id="PTHR35889">
    <property type="entry name" value="CYCLOINULO-OLIGOSACCHARIDE FRUCTANOTRANSFERASE-RELATED"/>
    <property type="match status" value="1"/>
</dbReference>
<dbReference type="Pfam" id="PF07587">
    <property type="entry name" value="PSD1"/>
    <property type="match status" value="1"/>
</dbReference>
<dbReference type="RefSeq" id="WP_197443512.1">
    <property type="nucleotide sequence ID" value="NZ_CP036275.1"/>
</dbReference>
<evidence type="ECO:0000256" key="5">
    <source>
        <dbReference type="SAM" id="SignalP"/>
    </source>
</evidence>
<feature type="signal peptide" evidence="5">
    <location>
        <begin position="1"/>
        <end position="26"/>
    </location>
</feature>
<name>A0A517Z8U0_9PLAN</name>
<keyword evidence="4" id="KW-0175">Coiled coil</keyword>